<dbReference type="GO" id="GO:0005886">
    <property type="term" value="C:plasma membrane"/>
    <property type="evidence" value="ECO:0007669"/>
    <property type="project" value="UniProtKB-SubCell"/>
</dbReference>
<keyword evidence="2 7" id="KW-0813">Transport</keyword>
<dbReference type="PANTHER" id="PTHR30151:SF20">
    <property type="entry name" value="ABC TRANSPORTER PERMEASE PROTEIN HI_0355-RELATED"/>
    <property type="match status" value="1"/>
</dbReference>
<feature type="domain" description="ABC transmembrane type-1" evidence="8">
    <location>
        <begin position="85"/>
        <end position="269"/>
    </location>
</feature>
<gene>
    <name evidence="9" type="ORF">R2601_02448</name>
</gene>
<dbReference type="Gene3D" id="1.10.3720.10">
    <property type="entry name" value="MetI-like"/>
    <property type="match status" value="1"/>
</dbReference>
<dbReference type="InterPro" id="IPR035906">
    <property type="entry name" value="MetI-like_sf"/>
</dbReference>
<evidence type="ECO:0000256" key="2">
    <source>
        <dbReference type="ARBA" id="ARBA00022448"/>
    </source>
</evidence>
<dbReference type="RefSeq" id="WP_007801785.1">
    <property type="nucleotide sequence ID" value="NZ_DS022277.1"/>
</dbReference>
<feature type="transmembrane region" description="Helical" evidence="7">
    <location>
        <begin position="92"/>
        <end position="111"/>
    </location>
</feature>
<keyword evidence="5 7" id="KW-1133">Transmembrane helix</keyword>
<comment type="subcellular location">
    <subcellularLocation>
        <location evidence="1 7">Cell membrane</location>
        <topology evidence="1 7">Multi-pass membrane protein</topology>
    </subcellularLocation>
</comment>
<evidence type="ECO:0000256" key="4">
    <source>
        <dbReference type="ARBA" id="ARBA00022692"/>
    </source>
</evidence>
<dbReference type="PROSITE" id="PS50928">
    <property type="entry name" value="ABC_TM1"/>
    <property type="match status" value="1"/>
</dbReference>
<keyword evidence="4 7" id="KW-0812">Transmembrane</keyword>
<evidence type="ECO:0000256" key="7">
    <source>
        <dbReference type="RuleBase" id="RU363032"/>
    </source>
</evidence>
<dbReference type="GO" id="GO:0055085">
    <property type="term" value="P:transmembrane transport"/>
    <property type="evidence" value="ECO:0007669"/>
    <property type="project" value="InterPro"/>
</dbReference>
<evidence type="ECO:0000256" key="1">
    <source>
        <dbReference type="ARBA" id="ARBA00004651"/>
    </source>
</evidence>
<evidence type="ECO:0000313" key="9">
    <source>
        <dbReference type="EMBL" id="EAU48396.1"/>
    </source>
</evidence>
<sequence>MTMTNRDDASPVRSMAPAEGGRSLRELLDTYLTWITTPLLLLAFIALWKLYVVVLDISPFMLPPPEAVALALVELLQEPFFWNFFRITVTEILVGFGLAVVVGAGLGILLGRSKLFERIASPFIVASQVTPKVALMPLFLLWMGFGMQSKIAMVVLLSFFPVMKATILGVRSIGSEQRDLFTVIRAPVWKRLLSLDVPAVLPYLLTGIETASVLAVTGAIVGEYLGGNEGLGAMVVMTLNAMRVDQMFATIVALAIFGFLFYAVIASIRKIAVPWHDSAQND</sequence>
<organism evidence="9 10">
    <name type="scientific">Salipiger bermudensis (strain DSM 26914 / JCM 13377 / KCTC 12554 / HTCC2601)</name>
    <name type="common">Pelagibaca bermudensis</name>
    <dbReference type="NCBI Taxonomy" id="314265"/>
    <lineage>
        <taxon>Bacteria</taxon>
        <taxon>Pseudomonadati</taxon>
        <taxon>Pseudomonadota</taxon>
        <taxon>Alphaproteobacteria</taxon>
        <taxon>Rhodobacterales</taxon>
        <taxon>Roseobacteraceae</taxon>
        <taxon>Salipiger</taxon>
    </lineage>
</organism>
<keyword evidence="10" id="KW-1185">Reference proteome</keyword>
<evidence type="ECO:0000259" key="8">
    <source>
        <dbReference type="PROSITE" id="PS50928"/>
    </source>
</evidence>
<feature type="transmembrane region" description="Helical" evidence="7">
    <location>
        <begin position="31"/>
        <end position="54"/>
    </location>
</feature>
<dbReference type="STRING" id="314265.R2601_02448"/>
<evidence type="ECO:0000256" key="5">
    <source>
        <dbReference type="ARBA" id="ARBA00022989"/>
    </source>
</evidence>
<dbReference type="eggNOG" id="COG0600">
    <property type="taxonomic scope" value="Bacteria"/>
</dbReference>
<evidence type="ECO:0000256" key="3">
    <source>
        <dbReference type="ARBA" id="ARBA00022475"/>
    </source>
</evidence>
<feature type="transmembrane region" description="Helical" evidence="7">
    <location>
        <begin position="246"/>
        <end position="265"/>
    </location>
</feature>
<feature type="transmembrane region" description="Helical" evidence="7">
    <location>
        <begin position="151"/>
        <end position="170"/>
    </location>
</feature>
<comment type="caution">
    <text evidence="9">The sequence shown here is derived from an EMBL/GenBank/DDBJ whole genome shotgun (WGS) entry which is preliminary data.</text>
</comment>
<dbReference type="Pfam" id="PF00528">
    <property type="entry name" value="BPD_transp_1"/>
    <property type="match status" value="1"/>
</dbReference>
<dbReference type="CDD" id="cd06261">
    <property type="entry name" value="TM_PBP2"/>
    <property type="match status" value="1"/>
</dbReference>
<dbReference type="SUPFAM" id="SSF161098">
    <property type="entry name" value="MetI-like"/>
    <property type="match status" value="1"/>
</dbReference>
<dbReference type="EMBL" id="AATQ01000001">
    <property type="protein sequence ID" value="EAU48396.1"/>
    <property type="molecule type" value="Genomic_DNA"/>
</dbReference>
<name>Q0FX06_SALBH</name>
<reference evidence="9 10" key="1">
    <citation type="journal article" date="2010" name="J. Bacteriol.">
        <title>Genome sequences of Pelagibaca bermudensis HTCC2601T and Maritimibacter alkaliphilus HTCC2654T, the type strains of two marine Roseobacter genera.</title>
        <authorList>
            <person name="Thrash J.C."/>
            <person name="Cho J.C."/>
            <person name="Ferriera S."/>
            <person name="Johnson J."/>
            <person name="Vergin K.L."/>
            <person name="Giovannoni S.J."/>
        </authorList>
    </citation>
    <scope>NUCLEOTIDE SEQUENCE [LARGE SCALE GENOMIC DNA]</scope>
    <source>
        <strain evidence="10">DSM 26914 / JCM 13377 / KCTC 12554 / HTCC2601</strain>
    </source>
</reference>
<keyword evidence="6 7" id="KW-0472">Membrane</keyword>
<feature type="transmembrane region" description="Helical" evidence="7">
    <location>
        <begin position="123"/>
        <end position="145"/>
    </location>
</feature>
<evidence type="ECO:0000313" key="10">
    <source>
        <dbReference type="Proteomes" id="UP000006230"/>
    </source>
</evidence>
<dbReference type="PANTHER" id="PTHR30151">
    <property type="entry name" value="ALKANE SULFONATE ABC TRANSPORTER-RELATED, MEMBRANE SUBUNIT"/>
    <property type="match status" value="1"/>
</dbReference>
<keyword evidence="3" id="KW-1003">Cell membrane</keyword>
<evidence type="ECO:0000256" key="6">
    <source>
        <dbReference type="ARBA" id="ARBA00023136"/>
    </source>
</evidence>
<dbReference type="InterPro" id="IPR000515">
    <property type="entry name" value="MetI-like"/>
</dbReference>
<dbReference type="HOGENOM" id="CLU_046113_2_1_5"/>
<dbReference type="Proteomes" id="UP000006230">
    <property type="component" value="Unassembled WGS sequence"/>
</dbReference>
<dbReference type="AlphaFoldDB" id="Q0FX06"/>
<accession>Q0FX06</accession>
<comment type="similarity">
    <text evidence="7">Belongs to the binding-protein-dependent transport system permease family.</text>
</comment>
<protein>
    <submittedName>
        <fullName evidence="9">Putative transporter</fullName>
    </submittedName>
</protein>
<proteinExistence type="inferred from homology"/>
<feature type="transmembrane region" description="Helical" evidence="7">
    <location>
        <begin position="200"/>
        <end position="226"/>
    </location>
</feature>